<evidence type="ECO:0000259" key="1">
    <source>
        <dbReference type="SMART" id="SM00597"/>
    </source>
</evidence>
<feature type="domain" description="TTF-type" evidence="1">
    <location>
        <begin position="130"/>
        <end position="232"/>
    </location>
</feature>
<dbReference type="AlphaFoldDB" id="A0A9J5W9R6"/>
<dbReference type="InterPro" id="IPR006580">
    <property type="entry name" value="Znf_TTF"/>
</dbReference>
<dbReference type="OrthoDB" id="1737196at2759"/>
<protein>
    <recommendedName>
        <fullName evidence="1">TTF-type domain-containing protein</fullName>
    </recommendedName>
</protein>
<organism evidence="2 3">
    <name type="scientific">Solanum commersonii</name>
    <name type="common">Commerson's wild potato</name>
    <name type="synonym">Commerson's nightshade</name>
    <dbReference type="NCBI Taxonomy" id="4109"/>
    <lineage>
        <taxon>Eukaryota</taxon>
        <taxon>Viridiplantae</taxon>
        <taxon>Streptophyta</taxon>
        <taxon>Embryophyta</taxon>
        <taxon>Tracheophyta</taxon>
        <taxon>Spermatophyta</taxon>
        <taxon>Magnoliopsida</taxon>
        <taxon>eudicotyledons</taxon>
        <taxon>Gunneridae</taxon>
        <taxon>Pentapetalae</taxon>
        <taxon>asterids</taxon>
        <taxon>lamiids</taxon>
        <taxon>Solanales</taxon>
        <taxon>Solanaceae</taxon>
        <taxon>Solanoideae</taxon>
        <taxon>Solaneae</taxon>
        <taxon>Solanum</taxon>
    </lineage>
</organism>
<feature type="non-terminal residue" evidence="2">
    <location>
        <position position="1"/>
    </location>
</feature>
<proteinExistence type="predicted"/>
<evidence type="ECO:0000313" key="3">
    <source>
        <dbReference type="Proteomes" id="UP000824120"/>
    </source>
</evidence>
<dbReference type="Proteomes" id="UP000824120">
    <property type="component" value="Chromosome 12"/>
</dbReference>
<dbReference type="EMBL" id="JACXVP010000012">
    <property type="protein sequence ID" value="KAG5572306.1"/>
    <property type="molecule type" value="Genomic_DNA"/>
</dbReference>
<dbReference type="PANTHER" id="PTHR45749">
    <property type="match status" value="1"/>
</dbReference>
<evidence type="ECO:0000313" key="2">
    <source>
        <dbReference type="EMBL" id="KAG5572306.1"/>
    </source>
</evidence>
<sequence length="242" mass="28628">STYKKPIFYQITHPLKISHHRNFPRLSWNGEQLVKVGYLIEFLVFGLVGSRFSEVALLNQLKMGSFGLSRRTLLDEFDLQSLKPDPGERITIDKYSPRIQDEVRRHYIQQGPYQPDINDNEYPQTRFETKMCRFCKTWFKVSYSRWLEYSMKKDVVFCLCCYLFKNDYVKGNGGDFFTKTGFKTWNHSLERFNLHVGESEKTRSEHRIRLEVSTNVARLLLEFGMSFRGHDESESSKNKGLF</sequence>
<dbReference type="SMART" id="SM00597">
    <property type="entry name" value="ZnF_TTF"/>
    <property type="match status" value="1"/>
</dbReference>
<reference evidence="2 3" key="1">
    <citation type="submission" date="2020-09" db="EMBL/GenBank/DDBJ databases">
        <title>De no assembly of potato wild relative species, Solanum commersonii.</title>
        <authorList>
            <person name="Cho K."/>
        </authorList>
    </citation>
    <scope>NUCLEOTIDE SEQUENCE [LARGE SCALE GENOMIC DNA]</scope>
    <source>
        <strain evidence="2">LZ3.2</strain>
        <tissue evidence="2">Leaf</tissue>
    </source>
</reference>
<dbReference type="PANTHER" id="PTHR45749:SF34">
    <property type="entry name" value="ZINC FINGER MYM-TYPE PROTEIN 1-LIKE"/>
    <property type="match status" value="1"/>
</dbReference>
<name>A0A9J5W9R6_SOLCO</name>
<keyword evidence="3" id="KW-1185">Reference proteome</keyword>
<comment type="caution">
    <text evidence="2">The sequence shown here is derived from an EMBL/GenBank/DDBJ whole genome shotgun (WGS) entry which is preliminary data.</text>
</comment>
<accession>A0A9J5W9R6</accession>
<gene>
    <name evidence="2" type="ORF">H5410_062072</name>
</gene>